<sequence length="125" mass="13712">MNSSSHSPTRSRRISTIFAAAWDTSPINVSCTSRRNSLIRGISPLFARGLERLRHFPTAVGGSDLPRRPTFLSYSFLQSDRLFPPVRRGASVLGEFGDLTAPSPTPDRPMPLIPPPPELAILSSR</sequence>
<organism evidence="2">
    <name type="scientific">Sesamum radiatum</name>
    <name type="common">Black benniseed</name>
    <dbReference type="NCBI Taxonomy" id="300843"/>
    <lineage>
        <taxon>Eukaryota</taxon>
        <taxon>Viridiplantae</taxon>
        <taxon>Streptophyta</taxon>
        <taxon>Embryophyta</taxon>
        <taxon>Tracheophyta</taxon>
        <taxon>Spermatophyta</taxon>
        <taxon>Magnoliopsida</taxon>
        <taxon>eudicotyledons</taxon>
        <taxon>Gunneridae</taxon>
        <taxon>Pentapetalae</taxon>
        <taxon>asterids</taxon>
        <taxon>lamiids</taxon>
        <taxon>Lamiales</taxon>
        <taxon>Pedaliaceae</taxon>
        <taxon>Sesamum</taxon>
    </lineage>
</organism>
<name>A0AAW2W898_SESRA</name>
<dbReference type="AlphaFoldDB" id="A0AAW2W898"/>
<feature type="region of interest" description="Disordered" evidence="1">
    <location>
        <begin position="94"/>
        <end position="125"/>
    </location>
</feature>
<gene>
    <name evidence="2" type="ORF">Sradi_0453000</name>
</gene>
<proteinExistence type="predicted"/>
<evidence type="ECO:0000313" key="2">
    <source>
        <dbReference type="EMBL" id="KAL0437451.1"/>
    </source>
</evidence>
<dbReference type="EMBL" id="JACGWJ010000002">
    <property type="protein sequence ID" value="KAL0437451.1"/>
    <property type="molecule type" value="Genomic_DNA"/>
</dbReference>
<evidence type="ECO:0000256" key="1">
    <source>
        <dbReference type="SAM" id="MobiDB-lite"/>
    </source>
</evidence>
<protein>
    <submittedName>
        <fullName evidence="2">Uncharacterized protein</fullName>
    </submittedName>
</protein>
<comment type="caution">
    <text evidence="2">The sequence shown here is derived from an EMBL/GenBank/DDBJ whole genome shotgun (WGS) entry which is preliminary data.</text>
</comment>
<reference evidence="2" key="2">
    <citation type="journal article" date="2024" name="Plant">
        <title>Genomic evolution and insights into agronomic trait innovations of Sesamum species.</title>
        <authorList>
            <person name="Miao H."/>
            <person name="Wang L."/>
            <person name="Qu L."/>
            <person name="Liu H."/>
            <person name="Sun Y."/>
            <person name="Le M."/>
            <person name="Wang Q."/>
            <person name="Wei S."/>
            <person name="Zheng Y."/>
            <person name="Lin W."/>
            <person name="Duan Y."/>
            <person name="Cao H."/>
            <person name="Xiong S."/>
            <person name="Wang X."/>
            <person name="Wei L."/>
            <person name="Li C."/>
            <person name="Ma Q."/>
            <person name="Ju M."/>
            <person name="Zhao R."/>
            <person name="Li G."/>
            <person name="Mu C."/>
            <person name="Tian Q."/>
            <person name="Mei H."/>
            <person name="Zhang T."/>
            <person name="Gao T."/>
            <person name="Zhang H."/>
        </authorList>
    </citation>
    <scope>NUCLEOTIDE SEQUENCE</scope>
    <source>
        <strain evidence="2">G02</strain>
    </source>
</reference>
<accession>A0AAW2W898</accession>
<feature type="compositionally biased region" description="Pro residues" evidence="1">
    <location>
        <begin position="103"/>
        <end position="118"/>
    </location>
</feature>
<reference evidence="2" key="1">
    <citation type="submission" date="2020-06" db="EMBL/GenBank/DDBJ databases">
        <authorList>
            <person name="Li T."/>
            <person name="Hu X."/>
            <person name="Zhang T."/>
            <person name="Song X."/>
            <person name="Zhang H."/>
            <person name="Dai N."/>
            <person name="Sheng W."/>
            <person name="Hou X."/>
            <person name="Wei L."/>
        </authorList>
    </citation>
    <scope>NUCLEOTIDE SEQUENCE</scope>
    <source>
        <strain evidence="2">G02</strain>
        <tissue evidence="2">Leaf</tissue>
    </source>
</reference>